<dbReference type="SUPFAM" id="SSF51101">
    <property type="entry name" value="Mannose-binding lectins"/>
    <property type="match status" value="1"/>
</dbReference>
<sequence length="485" mass="53805">MDNSRPNTSGDNNAPLPSDHNTSLNENSHILKNAGWLCGFRMDNMDGPQLLANQVASYIDGAAPFIEEKNDIFTEIITTHHKRESNYVHQGWSAGAVATLSPWTQSRIDATNRHNAEGTWITRRTLALRLRVQVLLEDLSPVPEFEAAIEEALTRSSRFERFQAVYRALSRWGDVVPLEIEMGSSLSFTDTEANFAQLPPVEAAPFDNINNINAFKIKTTNIVRKGSASNAEWSDGSWVTIDVPAIGWRLVRIVAVASTVDLLSDSLQARLTELYAERFSYVPPFTIGPIAWNQKIHDDAQNASRTISNVEVRGTGHLIGFSIKYLDGVVSKGGRDGGNHHTFTLNNGEHIVEIMTCTDDEWLRGIQFITNTGRCSTIYGWFEGIPVVSRSKGGVLAGLSTSSKKHAEWNYVLTGVRGIWRYDLISRIPKENDVHSEYFGSKKHGVIFNDRALIGNSGSMHISSVEVRSGSVIDSIQVGHNHHPR</sequence>
<evidence type="ECO:0000259" key="2">
    <source>
        <dbReference type="SMART" id="SM00915"/>
    </source>
</evidence>
<dbReference type="AlphaFoldDB" id="A0A8H2WT89"/>
<evidence type="ECO:0000256" key="1">
    <source>
        <dbReference type="SAM" id="MobiDB-lite"/>
    </source>
</evidence>
<dbReference type="EMBL" id="CAJMWW010000015">
    <property type="protein sequence ID" value="CAE6399555.1"/>
    <property type="molecule type" value="Genomic_DNA"/>
</dbReference>
<evidence type="ECO:0000313" key="3">
    <source>
        <dbReference type="EMBL" id="CAE6399555.1"/>
    </source>
</evidence>
<comment type="caution">
    <text evidence="3">The sequence shown here is derived from an EMBL/GenBank/DDBJ whole genome shotgun (WGS) entry which is preliminary data.</text>
</comment>
<dbReference type="Pfam" id="PF22693">
    <property type="entry name" value="MACPF_1"/>
    <property type="match status" value="1"/>
</dbReference>
<dbReference type="InterPro" id="IPR054586">
    <property type="entry name" value="MACPF_1_fungal"/>
</dbReference>
<accession>A0A8H2WT89</accession>
<name>A0A8H2WT89_9AGAM</name>
<dbReference type="SMART" id="SM00915">
    <property type="entry name" value="Jacalin"/>
    <property type="match status" value="1"/>
</dbReference>
<organism evidence="3 4">
    <name type="scientific">Rhizoctonia solani</name>
    <dbReference type="NCBI Taxonomy" id="456999"/>
    <lineage>
        <taxon>Eukaryota</taxon>
        <taxon>Fungi</taxon>
        <taxon>Dikarya</taxon>
        <taxon>Basidiomycota</taxon>
        <taxon>Agaricomycotina</taxon>
        <taxon>Agaricomycetes</taxon>
        <taxon>Cantharellales</taxon>
        <taxon>Ceratobasidiaceae</taxon>
        <taxon>Rhizoctonia</taxon>
    </lineage>
</organism>
<feature type="compositionally biased region" description="Polar residues" evidence="1">
    <location>
        <begin position="1"/>
        <end position="12"/>
    </location>
</feature>
<reference evidence="3" key="1">
    <citation type="submission" date="2021-01" db="EMBL/GenBank/DDBJ databases">
        <authorList>
            <person name="Kaushik A."/>
        </authorList>
    </citation>
    <scope>NUCLEOTIDE SEQUENCE</scope>
    <source>
        <strain evidence="3">AG3-T5</strain>
    </source>
</reference>
<dbReference type="InterPro" id="IPR036404">
    <property type="entry name" value="Jacalin-like_lectin_dom_sf"/>
</dbReference>
<dbReference type="Proteomes" id="UP000663841">
    <property type="component" value="Unassembled WGS sequence"/>
</dbReference>
<protein>
    <recommendedName>
        <fullName evidence="2">Jacalin-type lectin domain-containing protein</fullName>
    </recommendedName>
</protein>
<proteinExistence type="predicted"/>
<feature type="region of interest" description="Disordered" evidence="1">
    <location>
        <begin position="1"/>
        <end position="25"/>
    </location>
</feature>
<dbReference type="Gene3D" id="2.100.10.30">
    <property type="entry name" value="Jacalin-like lectin domain"/>
    <property type="match status" value="1"/>
</dbReference>
<feature type="domain" description="Jacalin-type lectin" evidence="2">
    <location>
        <begin position="294"/>
        <end position="411"/>
    </location>
</feature>
<dbReference type="InterPro" id="IPR001229">
    <property type="entry name" value="Jacalin-like_lectin_dom"/>
</dbReference>
<dbReference type="Pfam" id="PF01419">
    <property type="entry name" value="Jacalin"/>
    <property type="match status" value="1"/>
</dbReference>
<evidence type="ECO:0000313" key="4">
    <source>
        <dbReference type="Proteomes" id="UP000663841"/>
    </source>
</evidence>
<gene>
    <name evidence="3" type="ORF">RDB_LOCUS5345</name>
</gene>